<gene>
    <name evidence="1" type="ORF">NCTC9075_04328</name>
</gene>
<dbReference type="Proteomes" id="UP000254181">
    <property type="component" value="Unassembled WGS sequence"/>
</dbReference>
<name>A0A377K8U1_ECOLX</name>
<reference evidence="1 2" key="1">
    <citation type="submission" date="2018-06" db="EMBL/GenBank/DDBJ databases">
        <authorList>
            <consortium name="Pathogen Informatics"/>
            <person name="Doyle S."/>
        </authorList>
    </citation>
    <scope>NUCLEOTIDE SEQUENCE [LARGE SCALE GENOMIC DNA]</scope>
    <source>
        <strain evidence="1 2">NCTC9075</strain>
    </source>
</reference>
<proteinExistence type="predicted"/>
<dbReference type="AlphaFoldDB" id="A0A377K8U1"/>
<evidence type="ECO:0000313" key="2">
    <source>
        <dbReference type="Proteomes" id="UP000254181"/>
    </source>
</evidence>
<accession>A0A377K8U1</accession>
<organism evidence="1 2">
    <name type="scientific">Escherichia coli</name>
    <dbReference type="NCBI Taxonomy" id="562"/>
    <lineage>
        <taxon>Bacteria</taxon>
        <taxon>Pseudomonadati</taxon>
        <taxon>Pseudomonadota</taxon>
        <taxon>Gammaproteobacteria</taxon>
        <taxon>Enterobacterales</taxon>
        <taxon>Enterobacteriaceae</taxon>
        <taxon>Escherichia</taxon>
    </lineage>
</organism>
<evidence type="ECO:0000313" key="1">
    <source>
        <dbReference type="EMBL" id="STP20861.1"/>
    </source>
</evidence>
<protein>
    <submittedName>
        <fullName evidence="1">Uncharacterized protein</fullName>
    </submittedName>
</protein>
<dbReference type="EMBL" id="UGEM01000004">
    <property type="protein sequence ID" value="STP20861.1"/>
    <property type="molecule type" value="Genomic_DNA"/>
</dbReference>
<sequence>MLPGKGVTKKQPPLPDSKEAEWSLQDLLLYNVWPCSKTGQVLLSCEVF</sequence>